<evidence type="ECO:0008006" key="4">
    <source>
        <dbReference type="Google" id="ProtNLM"/>
    </source>
</evidence>
<feature type="transmembrane region" description="Helical" evidence="1">
    <location>
        <begin position="49"/>
        <end position="69"/>
    </location>
</feature>
<keyword evidence="1" id="KW-0472">Membrane</keyword>
<dbReference type="Proteomes" id="UP000676079">
    <property type="component" value="Chromosome"/>
</dbReference>
<evidence type="ECO:0000313" key="2">
    <source>
        <dbReference type="EMBL" id="QUX23216.1"/>
    </source>
</evidence>
<evidence type="ECO:0000256" key="1">
    <source>
        <dbReference type="SAM" id="Phobius"/>
    </source>
</evidence>
<gene>
    <name evidence="2" type="ORF">KGD84_02105</name>
</gene>
<organism evidence="2 3">
    <name type="scientific">Nocardiopsis changdeensis</name>
    <dbReference type="NCBI Taxonomy" id="2831969"/>
    <lineage>
        <taxon>Bacteria</taxon>
        <taxon>Bacillati</taxon>
        <taxon>Actinomycetota</taxon>
        <taxon>Actinomycetes</taxon>
        <taxon>Streptosporangiales</taxon>
        <taxon>Nocardiopsidaceae</taxon>
        <taxon>Nocardiopsis</taxon>
    </lineage>
</organism>
<evidence type="ECO:0000313" key="3">
    <source>
        <dbReference type="Proteomes" id="UP000676079"/>
    </source>
</evidence>
<keyword evidence="1" id="KW-1133">Transmembrane helix</keyword>
<name>A0ABX8BM98_9ACTN</name>
<dbReference type="RefSeq" id="WP_220564440.1">
    <property type="nucleotide sequence ID" value="NZ_CP074133.1"/>
</dbReference>
<keyword evidence="1" id="KW-0812">Transmembrane</keyword>
<proteinExistence type="predicted"/>
<reference evidence="2 3" key="1">
    <citation type="submission" date="2021-05" db="EMBL/GenBank/DDBJ databases">
        <title>Direct Submission.</title>
        <authorList>
            <person name="Li K."/>
            <person name="Gao J."/>
        </authorList>
    </citation>
    <scope>NUCLEOTIDE SEQUENCE [LARGE SCALE GENOMIC DNA]</scope>
    <source>
        <strain evidence="2 3">Mg02</strain>
    </source>
</reference>
<feature type="transmembrane region" description="Helical" evidence="1">
    <location>
        <begin position="90"/>
        <end position="111"/>
    </location>
</feature>
<accession>A0ABX8BM98</accession>
<keyword evidence="3" id="KW-1185">Reference proteome</keyword>
<sequence>MAGALAVLADAAHLAASLPLEVTWDPEPRMPAWSQNGEQNPSGNPVGRLLNFAQGVVVVVGVIGLLYSAGKMAAGRLGRSEMAAEGVSGALWTIMGVSLMLVAVPIVTTLLGV</sequence>
<dbReference type="EMBL" id="CP074133">
    <property type="protein sequence ID" value="QUX23216.1"/>
    <property type="molecule type" value="Genomic_DNA"/>
</dbReference>
<protein>
    <recommendedName>
        <fullName evidence="4">DUF4190 domain-containing protein</fullName>
    </recommendedName>
</protein>